<dbReference type="STRING" id="396014.BF93_09860"/>
<dbReference type="EMBL" id="JDYK01000026">
    <property type="protein sequence ID" value="EWS79763.1"/>
    <property type="molecule type" value="Genomic_DNA"/>
</dbReference>
<gene>
    <name evidence="1" type="ORF">BF93_09860</name>
</gene>
<dbReference type="PROSITE" id="PS51257">
    <property type="entry name" value="PROKAR_LIPOPROTEIN"/>
    <property type="match status" value="1"/>
</dbReference>
<comment type="caution">
    <text evidence="1">The sequence shown here is derived from an EMBL/GenBank/DDBJ whole genome shotgun (WGS) entry which is preliminary data.</text>
</comment>
<dbReference type="Proteomes" id="UP000023067">
    <property type="component" value="Unassembled WGS sequence"/>
</dbReference>
<protein>
    <recommendedName>
        <fullName evidence="3">Lipoprotein</fullName>
    </recommendedName>
</protein>
<dbReference type="PATRIC" id="fig|396014.3.peg.3468"/>
<accession>Z9JP18</accession>
<keyword evidence="2" id="KW-1185">Reference proteome</keyword>
<evidence type="ECO:0000313" key="1">
    <source>
        <dbReference type="EMBL" id="EWS79763.1"/>
    </source>
</evidence>
<dbReference type="RefSeq" id="WP_038374402.1">
    <property type="nucleotide sequence ID" value="NZ_KK070008.1"/>
</dbReference>
<dbReference type="OrthoDB" id="5147806at2"/>
<dbReference type="HOGENOM" id="CLU_1341143_0_0_11"/>
<name>Z9JP18_9MICO</name>
<dbReference type="AlphaFoldDB" id="Z9JP18"/>
<sequence length="204" mass="20427">MLAIAHRRRAALPVLAAGLLLALSGCGIVGGLLRPDAPEPTLRTVPAEVLARSAEACGTREDAPTGDVSFEASVERSPEAQPSGMTLPLTVTVQLASGHGEHSAGPGGARGVLVGEEGTVAGLVTAVTVTDEGRPRDGAQTGAFAVELGACPGAGIELGAPLPDGDYSLVLHGTVSPLDHNHGQQEYWIAPGVDVAVSDGAIVP</sequence>
<proteinExistence type="predicted"/>
<evidence type="ECO:0008006" key="3">
    <source>
        <dbReference type="Google" id="ProtNLM"/>
    </source>
</evidence>
<evidence type="ECO:0000313" key="2">
    <source>
        <dbReference type="Proteomes" id="UP000023067"/>
    </source>
</evidence>
<organism evidence="1 2">
    <name type="scientific">Brachybacterium phenoliresistens</name>
    <dbReference type="NCBI Taxonomy" id="396014"/>
    <lineage>
        <taxon>Bacteria</taxon>
        <taxon>Bacillati</taxon>
        <taxon>Actinomycetota</taxon>
        <taxon>Actinomycetes</taxon>
        <taxon>Micrococcales</taxon>
        <taxon>Dermabacteraceae</taxon>
        <taxon>Brachybacterium</taxon>
    </lineage>
</organism>
<reference evidence="1 2" key="1">
    <citation type="submission" date="2014-02" db="EMBL/GenBank/DDBJ databases">
        <title>Genome sequence of Brachybacterium phenoliresistens strain W13A50.</title>
        <authorList>
            <person name="Wang X."/>
        </authorList>
    </citation>
    <scope>NUCLEOTIDE SEQUENCE [LARGE SCALE GENOMIC DNA]</scope>
    <source>
        <strain evidence="1 2">W13A50</strain>
    </source>
</reference>